<evidence type="ECO:0000313" key="2">
    <source>
        <dbReference type="Proteomes" id="UP000600214"/>
    </source>
</evidence>
<dbReference type="EMBL" id="BMIA01000003">
    <property type="protein sequence ID" value="GGH44136.1"/>
    <property type="molecule type" value="Genomic_DNA"/>
</dbReference>
<accession>A0ABQ1Z1M3</accession>
<proteinExistence type="predicted"/>
<gene>
    <name evidence="1" type="ORF">GCM10007423_42080</name>
</gene>
<keyword evidence="2" id="KW-1185">Reference proteome</keyword>
<evidence type="ECO:0000313" key="1">
    <source>
        <dbReference type="EMBL" id="GGH44136.1"/>
    </source>
</evidence>
<organism evidence="1 2">
    <name type="scientific">Dyadobacter endophyticus</name>
    <dbReference type="NCBI Taxonomy" id="1749036"/>
    <lineage>
        <taxon>Bacteria</taxon>
        <taxon>Pseudomonadati</taxon>
        <taxon>Bacteroidota</taxon>
        <taxon>Cytophagia</taxon>
        <taxon>Cytophagales</taxon>
        <taxon>Spirosomataceae</taxon>
        <taxon>Dyadobacter</taxon>
    </lineage>
</organism>
<comment type="caution">
    <text evidence="1">The sequence shown here is derived from an EMBL/GenBank/DDBJ whole genome shotgun (WGS) entry which is preliminary data.</text>
</comment>
<dbReference type="Proteomes" id="UP000600214">
    <property type="component" value="Unassembled WGS sequence"/>
</dbReference>
<protein>
    <submittedName>
        <fullName evidence="1">Uncharacterized protein</fullName>
    </submittedName>
</protein>
<sequence>MDRRQFVRNSTLALCTLPVMRAPGDRPAHHIQADSMPDWLQTLVKQADKSIESLLTFQTKDSKSPDLGGLRDGFDLLNPHSTAALIQYGASGLFSPGSKFYRSKELLASMDLAALYLIKTQHSDGTIDLLSTNFHSTPDTGFLVKRLTMAYRLIEQSGTEGADKMLLNLKTFLVRGGDALSVGGIHTPNHRWVVSAALTKLNELWPNPKYVARAEQWLAEHIDIDRDGQYNEKSTFIYSSLSDRLLITIGKGLKKPELFDAVRKNLDMTMYYVHPNGEIVTDASGRQDKAIVGTLENYYYPYRYFAIKDRNGEYAAMCRLIEKTAAMKTAGFLDYFLTDPSLWAELPADKPVPVDYVKTFPNSGLVRIRRDRWDSTLIANNPVWFTFMKGNAVLQGVRFASSFFGKGQFQSEKIIENGKEWVLTQKLDGPYFQPYPKESIVADGDWEKMPRNFRPQSEVQILETKVMIWETPGGMEIEVATNGTERVPAALELIFRPGGTLKGVSKIENTKDSWLLKEAAGSYELGGDTISFGPGLALHKNIALRGALPAMEAPTVFLTGFTPFKHVIRFS</sequence>
<name>A0ABQ1Z1M3_9BACT</name>
<dbReference type="RefSeq" id="WP_188935777.1">
    <property type="nucleotide sequence ID" value="NZ_BMIA01000003.1"/>
</dbReference>
<reference evidence="2" key="1">
    <citation type="journal article" date="2019" name="Int. J. Syst. Evol. Microbiol.">
        <title>The Global Catalogue of Microorganisms (GCM) 10K type strain sequencing project: providing services to taxonomists for standard genome sequencing and annotation.</title>
        <authorList>
            <consortium name="The Broad Institute Genomics Platform"/>
            <consortium name="The Broad Institute Genome Sequencing Center for Infectious Disease"/>
            <person name="Wu L."/>
            <person name="Ma J."/>
        </authorList>
    </citation>
    <scope>NUCLEOTIDE SEQUENCE [LARGE SCALE GENOMIC DNA]</scope>
    <source>
        <strain evidence="2">CGMCC 1.15288</strain>
    </source>
</reference>